<keyword evidence="2" id="KW-1185">Reference proteome</keyword>
<gene>
    <name evidence="1" type="ORF">F383_34574</name>
</gene>
<name>A0A0B0N741_GOSAR</name>
<comment type="caution">
    <text evidence="1">The sequence shown here is derived from an EMBL/GenBank/DDBJ whole genome shotgun (WGS) entry which is preliminary data.</text>
</comment>
<evidence type="ECO:0000313" key="2">
    <source>
        <dbReference type="Proteomes" id="UP000032142"/>
    </source>
</evidence>
<evidence type="ECO:0000313" key="1">
    <source>
        <dbReference type="EMBL" id="KHG07664.1"/>
    </source>
</evidence>
<dbReference type="Proteomes" id="UP000032142">
    <property type="component" value="Unassembled WGS sequence"/>
</dbReference>
<accession>A0A0B0N741</accession>
<protein>
    <submittedName>
        <fullName evidence="1">Uncharacterized protein</fullName>
    </submittedName>
</protein>
<sequence>MVDLHNVLEPLMLILDLKSVM</sequence>
<proteinExistence type="predicted"/>
<dbReference type="AlphaFoldDB" id="A0A0B0N741"/>
<organism evidence="1 2">
    <name type="scientific">Gossypium arboreum</name>
    <name type="common">Tree cotton</name>
    <name type="synonym">Gossypium nanking</name>
    <dbReference type="NCBI Taxonomy" id="29729"/>
    <lineage>
        <taxon>Eukaryota</taxon>
        <taxon>Viridiplantae</taxon>
        <taxon>Streptophyta</taxon>
        <taxon>Embryophyta</taxon>
        <taxon>Tracheophyta</taxon>
        <taxon>Spermatophyta</taxon>
        <taxon>Magnoliopsida</taxon>
        <taxon>eudicotyledons</taxon>
        <taxon>Gunneridae</taxon>
        <taxon>Pentapetalae</taxon>
        <taxon>rosids</taxon>
        <taxon>malvids</taxon>
        <taxon>Malvales</taxon>
        <taxon>Malvaceae</taxon>
        <taxon>Malvoideae</taxon>
        <taxon>Gossypium</taxon>
    </lineage>
</organism>
<reference evidence="2" key="1">
    <citation type="submission" date="2014-09" db="EMBL/GenBank/DDBJ databases">
        <authorList>
            <person name="Mudge J."/>
            <person name="Ramaraj T."/>
            <person name="Lindquist I.E."/>
            <person name="Bharti A.K."/>
            <person name="Sundararajan A."/>
            <person name="Cameron C.T."/>
            <person name="Woodward J.E."/>
            <person name="May G.D."/>
            <person name="Brubaker C."/>
            <person name="Broadhvest J."/>
            <person name="Wilkins T.A."/>
        </authorList>
    </citation>
    <scope>NUCLEOTIDE SEQUENCE</scope>
    <source>
        <strain evidence="2">cv. AKA8401</strain>
    </source>
</reference>
<dbReference type="EMBL" id="JRRC01479431">
    <property type="protein sequence ID" value="KHG07664.1"/>
    <property type="molecule type" value="Genomic_DNA"/>
</dbReference>